<evidence type="ECO:0000256" key="1">
    <source>
        <dbReference type="SAM" id="Phobius"/>
    </source>
</evidence>
<sequence>MKIEEFYTAIRHKNDPATYAEVVDQLDDEKYALLQARTLTTDTRFYLKQFIGHMNNQLFISRNIPAIIFGPGWFAFRRMYLHAFILFIVGGVATIALYEYVVGDYIAYIINAVVGVFGNALYFQNVKRRSLKGYRSEGSAKSCVIYILIQTVISIAVVLGLVSMGWLKLF</sequence>
<dbReference type="Proteomes" id="UP000594001">
    <property type="component" value="Chromosome"/>
</dbReference>
<feature type="transmembrane region" description="Helical" evidence="1">
    <location>
        <begin position="105"/>
        <end position="123"/>
    </location>
</feature>
<dbReference type="RefSeq" id="WP_350332477.1">
    <property type="nucleotide sequence ID" value="NZ_CP054719.1"/>
</dbReference>
<evidence type="ECO:0000313" key="3">
    <source>
        <dbReference type="Proteomes" id="UP000594001"/>
    </source>
</evidence>
<dbReference type="KEGG" id="pbal:CPBP_00501"/>
<reference evidence="2 3" key="1">
    <citation type="submission" date="2020-06" db="EMBL/GenBank/DDBJ databases">
        <title>The endosymbiont of the kinetoplastid Bodo saltans is a Paracaedibacter-like alpha-proteobacterium possessing a putative toxin-antitoxin system.</title>
        <authorList>
            <person name="Midha S."/>
            <person name="Rigden D.J."/>
            <person name="Siozios S."/>
            <person name="Hurst G.D.D."/>
            <person name="Jackson A.P."/>
        </authorList>
    </citation>
    <scope>NUCLEOTIDE SEQUENCE [LARGE SCALE GENOMIC DNA]</scope>
    <source>
        <strain evidence="2">Lake Konstanz</strain>
    </source>
</reference>
<keyword evidence="3" id="KW-1185">Reference proteome</keyword>
<organism evidence="2 3">
    <name type="scientific">Candidatus Bodocaedibacter vickermanii</name>
    <dbReference type="NCBI Taxonomy" id="2741701"/>
    <lineage>
        <taxon>Bacteria</taxon>
        <taxon>Pseudomonadati</taxon>
        <taxon>Pseudomonadota</taxon>
        <taxon>Alphaproteobacteria</taxon>
        <taxon>Holosporales</taxon>
        <taxon>Candidatus Paracaedibacteraceae</taxon>
        <taxon>Candidatus Bodocaedibacter</taxon>
    </lineage>
</organism>
<feature type="transmembrane region" description="Helical" evidence="1">
    <location>
        <begin position="79"/>
        <end position="99"/>
    </location>
</feature>
<dbReference type="EMBL" id="CP054719">
    <property type="protein sequence ID" value="QOL19734.1"/>
    <property type="molecule type" value="Genomic_DNA"/>
</dbReference>
<evidence type="ECO:0000313" key="2">
    <source>
        <dbReference type="EMBL" id="QOL19734.1"/>
    </source>
</evidence>
<name>A0A7L9RT28_9PROT</name>
<proteinExistence type="predicted"/>
<gene>
    <name evidence="2" type="ORF">CPBP_00501</name>
</gene>
<feature type="transmembrane region" description="Helical" evidence="1">
    <location>
        <begin position="144"/>
        <end position="167"/>
    </location>
</feature>
<accession>A0A7L9RT28</accession>
<keyword evidence="1" id="KW-0812">Transmembrane</keyword>
<keyword evidence="1" id="KW-1133">Transmembrane helix</keyword>
<dbReference type="Pfam" id="PF10947">
    <property type="entry name" value="DUF2628"/>
    <property type="match status" value="1"/>
</dbReference>
<dbReference type="InterPro" id="IPR024399">
    <property type="entry name" value="DUF2628"/>
</dbReference>
<keyword evidence="1" id="KW-0472">Membrane</keyword>
<dbReference type="AlphaFoldDB" id="A0A7L9RT28"/>
<protein>
    <submittedName>
        <fullName evidence="2">DUF2628 domain-containing protein</fullName>
    </submittedName>
</protein>